<sequence>MRCRIFWFAVARFGVACVSVFVVLCSGAIVSPQELQIARLKYSGGGDWYNDPSVIPNLCAEINSRTSMRAQKEQAVVAVSDDELFRYPFIFVTGHGNISFDISEAERLNDYLSSGGFLYADDDYGMDKHFRREIKKVFPDKELVEIPFDHEIFHIFYDFPNGLPKIHKHDGKPPKGYGVFHEGRMVVFYTYETNISDGWADPEVHKDPPEKREAAFQMGINIVMYAVTH</sequence>
<accession>A0A523UYB6</accession>
<comment type="caution">
    <text evidence="3">The sequence shown here is derived from an EMBL/GenBank/DDBJ whole genome shotgun (WGS) entry which is preliminary data.</text>
</comment>
<keyword evidence="1" id="KW-1133">Transmembrane helix</keyword>
<evidence type="ECO:0000256" key="1">
    <source>
        <dbReference type="SAM" id="Phobius"/>
    </source>
</evidence>
<evidence type="ECO:0000313" key="3">
    <source>
        <dbReference type="EMBL" id="TET47389.1"/>
    </source>
</evidence>
<name>A0A523UYB6_UNCT6</name>
<proteinExistence type="predicted"/>
<keyword evidence="1" id="KW-0812">Transmembrane</keyword>
<feature type="domain" description="DUF4159" evidence="2">
    <location>
        <begin position="36"/>
        <end position="226"/>
    </location>
</feature>
<dbReference type="AlphaFoldDB" id="A0A523UYB6"/>
<organism evidence="3 4">
    <name type="scientific">candidate division TA06 bacterium</name>
    <dbReference type="NCBI Taxonomy" id="2250710"/>
    <lineage>
        <taxon>Bacteria</taxon>
        <taxon>Bacteria division TA06</taxon>
    </lineage>
</organism>
<feature type="transmembrane region" description="Helical" evidence="1">
    <location>
        <begin position="6"/>
        <end position="30"/>
    </location>
</feature>
<dbReference type="Gene3D" id="3.40.50.12140">
    <property type="entry name" value="Domain of unknown function DUF4159"/>
    <property type="match status" value="1"/>
</dbReference>
<evidence type="ECO:0000313" key="4">
    <source>
        <dbReference type="Proteomes" id="UP000315525"/>
    </source>
</evidence>
<gene>
    <name evidence="3" type="ORF">E3J62_01525</name>
</gene>
<dbReference type="Pfam" id="PF13709">
    <property type="entry name" value="DUF4159"/>
    <property type="match status" value="1"/>
</dbReference>
<dbReference type="EMBL" id="SOJN01000022">
    <property type="protein sequence ID" value="TET47389.1"/>
    <property type="molecule type" value="Genomic_DNA"/>
</dbReference>
<reference evidence="3 4" key="1">
    <citation type="submission" date="2019-03" db="EMBL/GenBank/DDBJ databases">
        <title>Metabolic potential of uncultured bacteria and archaea associated with petroleum seepage in deep-sea sediments.</title>
        <authorList>
            <person name="Dong X."/>
            <person name="Hubert C."/>
        </authorList>
    </citation>
    <scope>NUCLEOTIDE SEQUENCE [LARGE SCALE GENOMIC DNA]</scope>
    <source>
        <strain evidence="3">E44_bin18</strain>
    </source>
</reference>
<evidence type="ECO:0000259" key="2">
    <source>
        <dbReference type="Pfam" id="PF13709"/>
    </source>
</evidence>
<keyword evidence="1" id="KW-0472">Membrane</keyword>
<dbReference type="InterPro" id="IPR025297">
    <property type="entry name" value="DUF4159"/>
</dbReference>
<protein>
    <submittedName>
        <fullName evidence="3">DUF4159 domain-containing protein</fullName>
    </submittedName>
</protein>
<dbReference type="Proteomes" id="UP000315525">
    <property type="component" value="Unassembled WGS sequence"/>
</dbReference>